<protein>
    <submittedName>
        <fullName evidence="1">Uncharacterized protein</fullName>
    </submittedName>
</protein>
<evidence type="ECO:0000313" key="2">
    <source>
        <dbReference type="Proteomes" id="UP000813444"/>
    </source>
</evidence>
<accession>A0A8K0SV35</accession>
<proteinExistence type="predicted"/>
<name>A0A8K0SV35_9HYPO</name>
<sequence>MRQSSELMDLPKSCCQTLGMAECHINIVRTPLKRTLATTRSSLGRLRHPILRALWRELYWIK</sequence>
<comment type="caution">
    <text evidence="1">The sequence shown here is derived from an EMBL/GenBank/DDBJ whole genome shotgun (WGS) entry which is preliminary data.</text>
</comment>
<reference evidence="1" key="1">
    <citation type="journal article" date="2021" name="Nat. Commun.">
        <title>Genetic determinants of endophytism in the Arabidopsis root mycobiome.</title>
        <authorList>
            <person name="Mesny F."/>
            <person name="Miyauchi S."/>
            <person name="Thiergart T."/>
            <person name="Pickel B."/>
            <person name="Atanasova L."/>
            <person name="Karlsson M."/>
            <person name="Huettel B."/>
            <person name="Barry K.W."/>
            <person name="Haridas S."/>
            <person name="Chen C."/>
            <person name="Bauer D."/>
            <person name="Andreopoulos W."/>
            <person name="Pangilinan J."/>
            <person name="LaButti K."/>
            <person name="Riley R."/>
            <person name="Lipzen A."/>
            <person name="Clum A."/>
            <person name="Drula E."/>
            <person name="Henrissat B."/>
            <person name="Kohler A."/>
            <person name="Grigoriev I.V."/>
            <person name="Martin F.M."/>
            <person name="Hacquard S."/>
        </authorList>
    </citation>
    <scope>NUCLEOTIDE SEQUENCE</scope>
    <source>
        <strain evidence="1">MPI-CAGE-CH-0235</strain>
    </source>
</reference>
<keyword evidence="2" id="KW-1185">Reference proteome</keyword>
<organism evidence="1 2">
    <name type="scientific">Stachybotrys elegans</name>
    <dbReference type="NCBI Taxonomy" id="80388"/>
    <lineage>
        <taxon>Eukaryota</taxon>
        <taxon>Fungi</taxon>
        <taxon>Dikarya</taxon>
        <taxon>Ascomycota</taxon>
        <taxon>Pezizomycotina</taxon>
        <taxon>Sordariomycetes</taxon>
        <taxon>Hypocreomycetidae</taxon>
        <taxon>Hypocreales</taxon>
        <taxon>Stachybotryaceae</taxon>
        <taxon>Stachybotrys</taxon>
    </lineage>
</organism>
<dbReference type="AlphaFoldDB" id="A0A8K0SV35"/>
<dbReference type="Proteomes" id="UP000813444">
    <property type="component" value="Unassembled WGS sequence"/>
</dbReference>
<evidence type="ECO:0000313" key="1">
    <source>
        <dbReference type="EMBL" id="KAH7320717.1"/>
    </source>
</evidence>
<gene>
    <name evidence="1" type="ORF">B0I35DRAFT_427644</name>
</gene>
<dbReference type="EMBL" id="JAGPNK010000005">
    <property type="protein sequence ID" value="KAH7320717.1"/>
    <property type="molecule type" value="Genomic_DNA"/>
</dbReference>